<feature type="region of interest" description="Disordered" evidence="9">
    <location>
        <begin position="1"/>
        <end position="125"/>
    </location>
</feature>
<keyword evidence="7" id="KW-0539">Nucleus</keyword>
<organism evidence="10 11">
    <name type="scientific">Meganyctiphanes norvegica</name>
    <name type="common">Northern krill</name>
    <name type="synonym">Thysanopoda norvegica</name>
    <dbReference type="NCBI Taxonomy" id="48144"/>
    <lineage>
        <taxon>Eukaryota</taxon>
        <taxon>Metazoa</taxon>
        <taxon>Ecdysozoa</taxon>
        <taxon>Arthropoda</taxon>
        <taxon>Crustacea</taxon>
        <taxon>Multicrustacea</taxon>
        <taxon>Malacostraca</taxon>
        <taxon>Eumalacostraca</taxon>
        <taxon>Eucarida</taxon>
        <taxon>Euphausiacea</taxon>
        <taxon>Euphausiidae</taxon>
        <taxon>Meganyctiphanes</taxon>
    </lineage>
</organism>
<evidence type="ECO:0000256" key="6">
    <source>
        <dbReference type="ARBA" id="ARBA00023163"/>
    </source>
</evidence>
<feature type="compositionally biased region" description="Polar residues" evidence="9">
    <location>
        <begin position="146"/>
        <end position="157"/>
    </location>
</feature>
<gene>
    <name evidence="10" type="ORF">MNOR_LOCUS39829</name>
</gene>
<feature type="coiled-coil region" evidence="8">
    <location>
        <begin position="227"/>
        <end position="276"/>
    </location>
</feature>
<dbReference type="GO" id="GO:0004861">
    <property type="term" value="F:cyclin-dependent protein serine/threonine kinase inhibitor activity"/>
    <property type="evidence" value="ECO:0007669"/>
    <property type="project" value="InterPro"/>
</dbReference>
<dbReference type="GO" id="GO:0097322">
    <property type="term" value="F:7SK snRNA binding"/>
    <property type="evidence" value="ECO:0007669"/>
    <property type="project" value="TreeGrafter"/>
</dbReference>
<dbReference type="GO" id="GO:0005737">
    <property type="term" value="C:cytoplasm"/>
    <property type="evidence" value="ECO:0007669"/>
    <property type="project" value="InterPro"/>
</dbReference>
<proteinExistence type="inferred from homology"/>
<keyword evidence="3" id="KW-0678">Repressor</keyword>
<evidence type="ECO:0000256" key="4">
    <source>
        <dbReference type="ARBA" id="ARBA00023015"/>
    </source>
</evidence>
<evidence type="ECO:0000256" key="2">
    <source>
        <dbReference type="ARBA" id="ARBA00008409"/>
    </source>
</evidence>
<reference evidence="10 11" key="1">
    <citation type="submission" date="2024-05" db="EMBL/GenBank/DDBJ databases">
        <authorList>
            <person name="Wallberg A."/>
        </authorList>
    </citation>
    <scope>NUCLEOTIDE SEQUENCE [LARGE SCALE GENOMIC DNA]</scope>
</reference>
<evidence type="ECO:0000256" key="7">
    <source>
        <dbReference type="ARBA" id="ARBA00023242"/>
    </source>
</evidence>
<accession>A0AAV2STQ7</accession>
<dbReference type="PANTHER" id="PTHR13469:SF9">
    <property type="entry name" value="HEXAMETHYLENE BIS-ACETAMIDE-INDUCIBLE PROTEIN"/>
    <property type="match status" value="1"/>
</dbReference>
<dbReference type="InterPro" id="IPR024872">
    <property type="entry name" value="HEXIM"/>
</dbReference>
<feature type="region of interest" description="Disordered" evidence="9">
    <location>
        <begin position="146"/>
        <end position="196"/>
    </location>
</feature>
<feature type="compositionally biased region" description="Low complexity" evidence="9">
    <location>
        <begin position="286"/>
        <end position="315"/>
    </location>
</feature>
<feature type="compositionally biased region" description="Basic residues" evidence="9">
    <location>
        <begin position="42"/>
        <end position="56"/>
    </location>
</feature>
<evidence type="ECO:0000256" key="3">
    <source>
        <dbReference type="ARBA" id="ARBA00022491"/>
    </source>
</evidence>
<dbReference type="Pfam" id="PF15313">
    <property type="entry name" value="HEXIM"/>
    <property type="match status" value="1"/>
</dbReference>
<dbReference type="AlphaFoldDB" id="A0AAV2STQ7"/>
<evidence type="ECO:0000313" key="10">
    <source>
        <dbReference type="EMBL" id="CAL4231864.1"/>
    </source>
</evidence>
<keyword evidence="11" id="KW-1185">Reference proteome</keyword>
<dbReference type="GO" id="GO:0000122">
    <property type="term" value="P:negative regulation of transcription by RNA polymerase II"/>
    <property type="evidence" value="ECO:0007669"/>
    <property type="project" value="InterPro"/>
</dbReference>
<comment type="subcellular location">
    <subcellularLocation>
        <location evidence="1">Nucleus</location>
    </subcellularLocation>
</comment>
<keyword evidence="6" id="KW-0804">Transcription</keyword>
<feature type="compositionally biased region" description="Low complexity" evidence="9">
    <location>
        <begin position="335"/>
        <end position="354"/>
    </location>
</feature>
<evidence type="ECO:0000313" key="11">
    <source>
        <dbReference type="Proteomes" id="UP001497623"/>
    </source>
</evidence>
<comment type="caution">
    <text evidence="10">The sequence shown here is derived from an EMBL/GenBank/DDBJ whole genome shotgun (WGS) entry which is preliminary data.</text>
</comment>
<keyword evidence="5 8" id="KW-0175">Coiled coil</keyword>
<keyword evidence="4" id="KW-0805">Transcription regulation</keyword>
<feature type="region of interest" description="Disordered" evidence="9">
    <location>
        <begin position="277"/>
        <end position="354"/>
    </location>
</feature>
<feature type="compositionally biased region" description="Basic and acidic residues" evidence="9">
    <location>
        <begin position="319"/>
        <end position="334"/>
    </location>
</feature>
<evidence type="ECO:0000256" key="1">
    <source>
        <dbReference type="ARBA" id="ARBA00004123"/>
    </source>
</evidence>
<name>A0AAV2STQ7_MEGNR</name>
<dbReference type="GO" id="GO:0005654">
    <property type="term" value="C:nucleoplasm"/>
    <property type="evidence" value="ECO:0007669"/>
    <property type="project" value="TreeGrafter"/>
</dbReference>
<sequence length="354" mass="39207">METLSAEPPLLQQSHHTAPRSGNACSHSRTGDDQPNNNNPLKYKKKRRRRRQSRKGKGSDAPTKPNGRSSLDSSGGGGPARPSPRESHRRNKSARTPSTPARPPMPLLRPVGSAVPRAPENSTTFIMDDHENSNLFWNFRTEEEFSTPQWARQTPLNSDEEDASTYGTPARPATGDATPRRKLPMGDGTPGGSGTPVHQSSWYPFNVEDFESAYQTAREDRLMAGSHKELRQAIAKLEARAAVLHDALSASPSHILQRLQSQLLHLQEENRSLRVMVNRRTRQQSTDRSSSSSSSTDSDSDSDSTSCSESDCDTCLQRRAREEEKENTCPEEARSTTTTETQLTESNTTTPDRN</sequence>
<evidence type="ECO:0000256" key="5">
    <source>
        <dbReference type="ARBA" id="ARBA00023054"/>
    </source>
</evidence>
<comment type="similarity">
    <text evidence="2">Belongs to the HEXIM family.</text>
</comment>
<dbReference type="PANTHER" id="PTHR13469">
    <property type="entry name" value="HEXAMETHYLENE BISACETAMIDE INDUCIBLE 1"/>
    <property type="match status" value="1"/>
</dbReference>
<dbReference type="EMBL" id="CAXKWB010109770">
    <property type="protein sequence ID" value="CAL4231864.1"/>
    <property type="molecule type" value="Genomic_DNA"/>
</dbReference>
<evidence type="ECO:0000256" key="8">
    <source>
        <dbReference type="SAM" id="Coils"/>
    </source>
</evidence>
<protein>
    <submittedName>
        <fullName evidence="10">Uncharacterized protein</fullName>
    </submittedName>
</protein>
<evidence type="ECO:0000256" key="9">
    <source>
        <dbReference type="SAM" id="MobiDB-lite"/>
    </source>
</evidence>
<feature type="compositionally biased region" description="Polar residues" evidence="9">
    <location>
        <begin position="23"/>
        <end position="40"/>
    </location>
</feature>
<dbReference type="Proteomes" id="UP001497623">
    <property type="component" value="Unassembled WGS sequence"/>
</dbReference>